<dbReference type="RefSeq" id="WP_046518311.1">
    <property type="nucleotide sequence ID" value="NZ_LAVS01000001.1"/>
</dbReference>
<comment type="caution">
    <text evidence="2">The sequence shown here is derived from an EMBL/GenBank/DDBJ whole genome shotgun (WGS) entry which is preliminary data.</text>
</comment>
<accession>A0A3P3QRH9</accession>
<dbReference type="Gene3D" id="1.10.3210.10">
    <property type="entry name" value="Hypothetical protein af1432"/>
    <property type="match status" value="1"/>
</dbReference>
<evidence type="ECO:0000313" key="3">
    <source>
        <dbReference type="Proteomes" id="UP000276260"/>
    </source>
</evidence>
<dbReference type="Proteomes" id="UP000276260">
    <property type="component" value="Unassembled WGS sequence"/>
</dbReference>
<dbReference type="AlphaFoldDB" id="A0A3P3QRH9"/>
<dbReference type="PANTHER" id="PTHR33525">
    <property type="match status" value="1"/>
</dbReference>
<dbReference type="PANTHER" id="PTHR33525:SF3">
    <property type="entry name" value="RIBONUCLEASE Y"/>
    <property type="match status" value="1"/>
</dbReference>
<protein>
    <submittedName>
        <fullName evidence="2">HDOD domain-containing protein</fullName>
    </submittedName>
</protein>
<sequence>MSAENALLTILVEKIRTDMLVLPTLPEMAIRVRRTADDPDSNLLMMTDVIAQDPALAARMIKVANSAFMGRSIKVNSLNQAITRIGLSQVKNIATAMAMEQLFVSQHEQIKERMALVWRDSVNVTSIALACLKLYIAENKHCNLNLDVMTLAGLMHLIGALPILTEAERYQSVFGDPQFLENAISTLSGQIGSSIMRAWDFADTYVQIVLNWNNSSYQTEQVSYIDFIRLGALVQSPLEGPALLQALQPYIERKIVPDANFMEIAEVRLISQEIKALLS</sequence>
<feature type="domain" description="HDOD" evidence="1">
    <location>
        <begin position="22"/>
        <end position="215"/>
    </location>
</feature>
<dbReference type="SUPFAM" id="SSF109604">
    <property type="entry name" value="HD-domain/PDEase-like"/>
    <property type="match status" value="1"/>
</dbReference>
<organism evidence="2 3">
    <name type="scientific">Rheinheimera mesophila</name>
    <dbReference type="NCBI Taxonomy" id="1547515"/>
    <lineage>
        <taxon>Bacteria</taxon>
        <taxon>Pseudomonadati</taxon>
        <taxon>Pseudomonadota</taxon>
        <taxon>Gammaproteobacteria</taxon>
        <taxon>Chromatiales</taxon>
        <taxon>Chromatiaceae</taxon>
        <taxon>Rheinheimera</taxon>
    </lineage>
</organism>
<proteinExistence type="predicted"/>
<dbReference type="EMBL" id="RRCF01000001">
    <property type="protein sequence ID" value="RRJ23645.1"/>
    <property type="molecule type" value="Genomic_DNA"/>
</dbReference>
<dbReference type="OrthoDB" id="598113at2"/>
<dbReference type="InterPro" id="IPR013976">
    <property type="entry name" value="HDOD"/>
</dbReference>
<dbReference type="InterPro" id="IPR052340">
    <property type="entry name" value="RNase_Y/CdgJ"/>
</dbReference>
<gene>
    <name evidence="2" type="ORF">EIK76_06200</name>
</gene>
<evidence type="ECO:0000313" key="2">
    <source>
        <dbReference type="EMBL" id="RRJ23645.1"/>
    </source>
</evidence>
<dbReference type="Pfam" id="PF08668">
    <property type="entry name" value="HDOD"/>
    <property type="match status" value="1"/>
</dbReference>
<dbReference type="PROSITE" id="PS51833">
    <property type="entry name" value="HDOD"/>
    <property type="match status" value="1"/>
</dbReference>
<keyword evidence="3" id="KW-1185">Reference proteome</keyword>
<evidence type="ECO:0000259" key="1">
    <source>
        <dbReference type="PROSITE" id="PS51833"/>
    </source>
</evidence>
<name>A0A3P3QRH9_9GAMM</name>
<reference evidence="2 3" key="1">
    <citation type="submission" date="2018-11" db="EMBL/GenBank/DDBJ databases">
        <title>Draft genome analysis of Rheinheimera mesophila isolated from an industrial waste site.</title>
        <authorList>
            <person name="Yu Q."/>
            <person name="Qi Y."/>
            <person name="Zhang H."/>
            <person name="Lu Y."/>
            <person name="Pu J."/>
        </authorList>
    </citation>
    <scope>NUCLEOTIDE SEQUENCE [LARGE SCALE GENOMIC DNA]</scope>
    <source>
        <strain evidence="2 3">IITR13</strain>
    </source>
</reference>